<reference evidence="3" key="2">
    <citation type="submission" date="2019-07" db="EMBL/GenBank/DDBJ databases">
        <authorList>
            <person name="Yang Y."/>
            <person name="Bocs S."/>
            <person name="Baudouin L."/>
        </authorList>
    </citation>
    <scope>NUCLEOTIDE SEQUENCE</scope>
    <source>
        <tissue evidence="3">Spear leaf of Hainan Tall coconut</tissue>
    </source>
</reference>
<feature type="compositionally biased region" description="Basic and acidic residues" evidence="1">
    <location>
        <begin position="397"/>
        <end position="409"/>
    </location>
</feature>
<dbReference type="AlphaFoldDB" id="A0A8K0N387"/>
<dbReference type="PRINTS" id="PR00364">
    <property type="entry name" value="DISEASERSIST"/>
</dbReference>
<accession>A0A8K0N387</accession>
<gene>
    <name evidence="3" type="ORF">COCNU_06G010280</name>
</gene>
<feature type="domain" description="NB-ARC" evidence="2">
    <location>
        <begin position="162"/>
        <end position="349"/>
    </location>
</feature>
<dbReference type="Gene3D" id="1.10.8.430">
    <property type="entry name" value="Helical domain of apoptotic protease-activating factors"/>
    <property type="match status" value="1"/>
</dbReference>
<proteinExistence type="predicted"/>
<comment type="caution">
    <text evidence="3">The sequence shown here is derived from an EMBL/GenBank/DDBJ whole genome shotgun (WGS) entry which is preliminary data.</text>
</comment>
<feature type="region of interest" description="Disordered" evidence="1">
    <location>
        <begin position="390"/>
        <end position="415"/>
    </location>
</feature>
<dbReference type="Proteomes" id="UP000797356">
    <property type="component" value="Chromosome 6"/>
</dbReference>
<sequence length="415" mass="46922">MSLEIIQFLMSKYADGLGGEDSATIPFIHQFQEIKEDLERKTRFSMSLGTTDLLQESLNNLNDMLIECQVLSKKHRNHEQCKHTYFYSLADLYFLLKTRQRLLRIKRKIRTISDGMLEANPSTGPLNGDIGRWRPEEFDRWTSQAVDKTKVHGVTTQLIEAERMLMEEGQNRFKGIGIVGMGGVGKTVLAQLLFNNQQVRQRFFPRLWICVSETINRGQDLRREILERMLTSLGVEEDVITSIPNSDSRSNSLAELMFALHLQLMGKRYLIVFDDVWSNDEWYENLDSGLPRDGEWADRLAFGLPKGSGGGVIVTSRLEEVAVKMVGEENLYHLQPLTDRESCWAIFMDSLTKDGRMSDHPTITGMKKEILDNCSGLPLAAKTVGEILNGSFPSSGDSRRKTSLSDDSSKASGSV</sequence>
<evidence type="ECO:0000256" key="1">
    <source>
        <dbReference type="SAM" id="MobiDB-lite"/>
    </source>
</evidence>
<reference evidence="3" key="1">
    <citation type="journal article" date="2017" name="Gigascience">
        <title>The genome draft of coconut (Cocos nucifera).</title>
        <authorList>
            <person name="Xiao Y."/>
            <person name="Xu P."/>
            <person name="Fan H."/>
            <person name="Baudouin L."/>
            <person name="Xia W."/>
            <person name="Bocs S."/>
            <person name="Xu J."/>
            <person name="Li Q."/>
            <person name="Guo A."/>
            <person name="Zhou L."/>
            <person name="Li J."/>
            <person name="Wu Y."/>
            <person name="Ma Z."/>
            <person name="Armero A."/>
            <person name="Issali A.E."/>
            <person name="Liu N."/>
            <person name="Peng M."/>
            <person name="Yang Y."/>
        </authorList>
    </citation>
    <scope>NUCLEOTIDE SEQUENCE</scope>
    <source>
        <tissue evidence="3">Spear leaf of Hainan Tall coconut</tissue>
    </source>
</reference>
<evidence type="ECO:0000259" key="2">
    <source>
        <dbReference type="Pfam" id="PF00931"/>
    </source>
</evidence>
<keyword evidence="4" id="KW-1185">Reference proteome</keyword>
<protein>
    <submittedName>
        <fullName evidence="3">Putative Disease resistance RPP13-like protein 4</fullName>
    </submittedName>
</protein>
<dbReference type="InterPro" id="IPR042197">
    <property type="entry name" value="Apaf_helical"/>
</dbReference>
<dbReference type="InterPro" id="IPR002182">
    <property type="entry name" value="NB-ARC"/>
</dbReference>
<dbReference type="PANTHER" id="PTHR36766:SF41">
    <property type="entry name" value="AAA+ ATPASE DOMAIN-CONTAINING PROTEIN"/>
    <property type="match status" value="1"/>
</dbReference>
<dbReference type="SUPFAM" id="SSF52540">
    <property type="entry name" value="P-loop containing nucleoside triphosphate hydrolases"/>
    <property type="match status" value="1"/>
</dbReference>
<dbReference type="EMBL" id="CM017877">
    <property type="protein sequence ID" value="KAG1347199.1"/>
    <property type="molecule type" value="Genomic_DNA"/>
</dbReference>
<organism evidence="3 4">
    <name type="scientific">Cocos nucifera</name>
    <name type="common">Coconut palm</name>
    <dbReference type="NCBI Taxonomy" id="13894"/>
    <lineage>
        <taxon>Eukaryota</taxon>
        <taxon>Viridiplantae</taxon>
        <taxon>Streptophyta</taxon>
        <taxon>Embryophyta</taxon>
        <taxon>Tracheophyta</taxon>
        <taxon>Spermatophyta</taxon>
        <taxon>Magnoliopsida</taxon>
        <taxon>Liliopsida</taxon>
        <taxon>Arecaceae</taxon>
        <taxon>Arecoideae</taxon>
        <taxon>Cocoseae</taxon>
        <taxon>Attaleinae</taxon>
        <taxon>Cocos</taxon>
    </lineage>
</organism>
<dbReference type="InterPro" id="IPR027417">
    <property type="entry name" value="P-loop_NTPase"/>
</dbReference>
<dbReference type="Pfam" id="PF00931">
    <property type="entry name" value="NB-ARC"/>
    <property type="match status" value="1"/>
</dbReference>
<evidence type="ECO:0000313" key="3">
    <source>
        <dbReference type="EMBL" id="KAG1347199.1"/>
    </source>
</evidence>
<dbReference type="PANTHER" id="PTHR36766">
    <property type="entry name" value="PLANT BROAD-SPECTRUM MILDEW RESISTANCE PROTEIN RPW8"/>
    <property type="match status" value="1"/>
</dbReference>
<evidence type="ECO:0000313" key="4">
    <source>
        <dbReference type="Proteomes" id="UP000797356"/>
    </source>
</evidence>
<dbReference type="OrthoDB" id="1900634at2759"/>
<dbReference type="Gene3D" id="3.40.50.300">
    <property type="entry name" value="P-loop containing nucleotide triphosphate hydrolases"/>
    <property type="match status" value="1"/>
</dbReference>
<name>A0A8K0N387_COCNU</name>
<dbReference type="GO" id="GO:0043531">
    <property type="term" value="F:ADP binding"/>
    <property type="evidence" value="ECO:0007669"/>
    <property type="project" value="InterPro"/>
</dbReference>